<dbReference type="Gene3D" id="1.10.3470.10">
    <property type="entry name" value="ABC transporter involved in vitamin B12 uptake, BtuC"/>
    <property type="match status" value="1"/>
</dbReference>
<gene>
    <name evidence="10" type="ORF">GRI72_06005</name>
</gene>
<accession>A0ABW9UW49</accession>
<feature type="transmembrane region" description="Helical" evidence="9">
    <location>
        <begin position="231"/>
        <end position="251"/>
    </location>
</feature>
<organism evidence="10 11">
    <name type="scientific">Pelagerythrobacter marinus</name>
    <dbReference type="NCBI Taxonomy" id="538382"/>
    <lineage>
        <taxon>Bacteria</taxon>
        <taxon>Pseudomonadati</taxon>
        <taxon>Pseudomonadota</taxon>
        <taxon>Alphaproteobacteria</taxon>
        <taxon>Sphingomonadales</taxon>
        <taxon>Erythrobacteraceae</taxon>
        <taxon>Pelagerythrobacter</taxon>
    </lineage>
</organism>
<dbReference type="PANTHER" id="PTHR30472:SF25">
    <property type="entry name" value="ABC TRANSPORTER PERMEASE PROTEIN MJ0876-RELATED"/>
    <property type="match status" value="1"/>
</dbReference>
<evidence type="ECO:0000313" key="11">
    <source>
        <dbReference type="Proteomes" id="UP000444401"/>
    </source>
</evidence>
<feature type="transmembrane region" description="Helical" evidence="9">
    <location>
        <begin position="98"/>
        <end position="118"/>
    </location>
</feature>
<evidence type="ECO:0000256" key="7">
    <source>
        <dbReference type="ARBA" id="ARBA00023136"/>
    </source>
</evidence>
<feature type="transmembrane region" description="Helical" evidence="9">
    <location>
        <begin position="130"/>
        <end position="153"/>
    </location>
</feature>
<dbReference type="Pfam" id="PF01032">
    <property type="entry name" value="FecCD"/>
    <property type="match status" value="1"/>
</dbReference>
<dbReference type="InterPro" id="IPR000522">
    <property type="entry name" value="ABC_transptr_permease_BtuC"/>
</dbReference>
<evidence type="ECO:0000256" key="8">
    <source>
        <dbReference type="SAM" id="MobiDB-lite"/>
    </source>
</evidence>
<feature type="transmembrane region" description="Helical" evidence="9">
    <location>
        <begin position="321"/>
        <end position="340"/>
    </location>
</feature>
<protein>
    <submittedName>
        <fullName evidence="10">Iron chelate uptake ABC transporter family permease subunit</fullName>
    </submittedName>
</protein>
<dbReference type="PANTHER" id="PTHR30472">
    <property type="entry name" value="FERRIC ENTEROBACTIN TRANSPORT SYSTEM PERMEASE PROTEIN"/>
    <property type="match status" value="1"/>
</dbReference>
<feature type="transmembrane region" description="Helical" evidence="9">
    <location>
        <begin position="347"/>
        <end position="368"/>
    </location>
</feature>
<evidence type="ECO:0000256" key="5">
    <source>
        <dbReference type="ARBA" id="ARBA00022692"/>
    </source>
</evidence>
<proteinExistence type="inferred from homology"/>
<evidence type="ECO:0000256" key="4">
    <source>
        <dbReference type="ARBA" id="ARBA00022475"/>
    </source>
</evidence>
<dbReference type="CDD" id="cd06550">
    <property type="entry name" value="TM_ABC_iron-siderophores_like"/>
    <property type="match status" value="1"/>
</dbReference>
<evidence type="ECO:0000256" key="9">
    <source>
        <dbReference type="SAM" id="Phobius"/>
    </source>
</evidence>
<keyword evidence="3" id="KW-0813">Transport</keyword>
<evidence type="ECO:0000313" key="10">
    <source>
        <dbReference type="EMBL" id="MXO68378.1"/>
    </source>
</evidence>
<keyword evidence="5 9" id="KW-0812">Transmembrane</keyword>
<dbReference type="SUPFAM" id="SSF81345">
    <property type="entry name" value="ABC transporter involved in vitamin B12 uptake, BtuC"/>
    <property type="match status" value="1"/>
</dbReference>
<name>A0ABW9UW49_9SPHN</name>
<evidence type="ECO:0000256" key="6">
    <source>
        <dbReference type="ARBA" id="ARBA00022989"/>
    </source>
</evidence>
<sequence length="374" mass="39130">MPEFARVSIPRPQSGRPQLNSGPLPPGSQRDRTIAAYGRLVRRRLVLLLVLLGASVLALGFDISTGPSALPLREVWDGLFFPGRLDLPAVTIIRDVRLPMALMALLVGAALSLAGAEMQTILDNPLASPFTLGVSSAASFGAALGIVLGLGLPGLGGDWIVPVNAFACAFGSVLLLEALARGRAAGTQGIILFGIALVFTFNAAVALLQFVASQEALSQLVFWTMGALGRATWESVAVLAAVCALAFPFSLRAANAMTAMRLGEDRARSFGVDVRRLRFFSLLRISALAGTSVAFVGTIGFVGLVGPHIARLLLGEDHRFLLPASILTGALIMSLASVASKLIVPGVLLPVGIVTSMIGVPVFLALILRRPDRV</sequence>
<comment type="subcellular location">
    <subcellularLocation>
        <location evidence="1">Cell membrane</location>
        <topology evidence="1">Multi-pass membrane protein</topology>
    </subcellularLocation>
</comment>
<evidence type="ECO:0000256" key="3">
    <source>
        <dbReference type="ARBA" id="ARBA00022448"/>
    </source>
</evidence>
<keyword evidence="6 9" id="KW-1133">Transmembrane helix</keyword>
<feature type="transmembrane region" description="Helical" evidence="9">
    <location>
        <begin position="159"/>
        <end position="178"/>
    </location>
</feature>
<keyword evidence="4" id="KW-1003">Cell membrane</keyword>
<dbReference type="EMBL" id="WTYO01000002">
    <property type="protein sequence ID" value="MXO68378.1"/>
    <property type="molecule type" value="Genomic_DNA"/>
</dbReference>
<keyword evidence="7 9" id="KW-0472">Membrane</keyword>
<feature type="transmembrane region" description="Helical" evidence="9">
    <location>
        <begin position="285"/>
        <end position="309"/>
    </location>
</feature>
<keyword evidence="11" id="KW-1185">Reference proteome</keyword>
<dbReference type="Proteomes" id="UP000444401">
    <property type="component" value="Unassembled WGS sequence"/>
</dbReference>
<reference evidence="10 11" key="1">
    <citation type="submission" date="2019-12" db="EMBL/GenBank/DDBJ databases">
        <title>Genomic-based taxomic classification of the family Erythrobacteraceae.</title>
        <authorList>
            <person name="Xu L."/>
        </authorList>
    </citation>
    <scope>NUCLEOTIDE SEQUENCE [LARGE SCALE GENOMIC DNA]</scope>
    <source>
        <strain evidence="10 11">H32</strain>
    </source>
</reference>
<comment type="caution">
    <text evidence="10">The sequence shown here is derived from an EMBL/GenBank/DDBJ whole genome shotgun (WGS) entry which is preliminary data.</text>
</comment>
<evidence type="ECO:0000256" key="2">
    <source>
        <dbReference type="ARBA" id="ARBA00007935"/>
    </source>
</evidence>
<feature type="transmembrane region" description="Helical" evidence="9">
    <location>
        <begin position="190"/>
        <end position="211"/>
    </location>
</feature>
<feature type="transmembrane region" description="Helical" evidence="9">
    <location>
        <begin position="45"/>
        <end position="63"/>
    </location>
</feature>
<feature type="region of interest" description="Disordered" evidence="8">
    <location>
        <begin position="1"/>
        <end position="29"/>
    </location>
</feature>
<comment type="similarity">
    <text evidence="2">Belongs to the binding-protein-dependent transport system permease family. FecCD subfamily.</text>
</comment>
<dbReference type="InterPro" id="IPR037294">
    <property type="entry name" value="ABC_BtuC-like"/>
</dbReference>
<evidence type="ECO:0000256" key="1">
    <source>
        <dbReference type="ARBA" id="ARBA00004651"/>
    </source>
</evidence>